<gene>
    <name evidence="1" type="ORF">HNP65_001526</name>
</gene>
<dbReference type="RefSeq" id="WP_184619664.1">
    <property type="nucleotide sequence ID" value="NZ_JACHEX010000004.1"/>
</dbReference>
<reference evidence="1 2" key="1">
    <citation type="submission" date="2020-08" db="EMBL/GenBank/DDBJ databases">
        <title>Genomic Encyclopedia of Type Strains, Phase IV (KMG-IV): sequencing the most valuable type-strain genomes for metagenomic binning, comparative biology and taxonomic classification.</title>
        <authorList>
            <person name="Goeker M."/>
        </authorList>
    </citation>
    <scope>NUCLEOTIDE SEQUENCE [LARGE SCALE GENOMIC DNA]</scope>
    <source>
        <strain evidence="1 2">DSM 13481</strain>
    </source>
</reference>
<name>A0A841GSP1_9BACT</name>
<keyword evidence="2" id="KW-1185">Reference proteome</keyword>
<comment type="caution">
    <text evidence="1">The sequence shown here is derived from an EMBL/GenBank/DDBJ whole genome shotgun (WGS) entry which is preliminary data.</text>
</comment>
<accession>A0A841GSP1</accession>
<proteinExistence type="predicted"/>
<evidence type="ECO:0000313" key="2">
    <source>
        <dbReference type="Proteomes" id="UP000555828"/>
    </source>
</evidence>
<dbReference type="Proteomes" id="UP000555828">
    <property type="component" value="Unassembled WGS sequence"/>
</dbReference>
<sequence>MLKSSAPKLYESLEKMTYSKFGEKEGEKVFNLLWEIFSEYTNRTESDENKFVDYAKKLIDNYFENRR</sequence>
<evidence type="ECO:0000313" key="1">
    <source>
        <dbReference type="EMBL" id="MBB6063063.1"/>
    </source>
</evidence>
<protein>
    <submittedName>
        <fullName evidence="1">Uncharacterized protein</fullName>
    </submittedName>
</protein>
<dbReference type="EMBL" id="JACHEX010000004">
    <property type="protein sequence ID" value="MBB6063063.1"/>
    <property type="molecule type" value="Genomic_DNA"/>
</dbReference>
<organism evidence="1 2">
    <name type="scientific">Thermosipho japonicus</name>
    <dbReference type="NCBI Taxonomy" id="90323"/>
    <lineage>
        <taxon>Bacteria</taxon>
        <taxon>Thermotogati</taxon>
        <taxon>Thermotogota</taxon>
        <taxon>Thermotogae</taxon>
        <taxon>Thermotogales</taxon>
        <taxon>Fervidobacteriaceae</taxon>
        <taxon>Thermosipho</taxon>
    </lineage>
</organism>
<dbReference type="AlphaFoldDB" id="A0A841GSP1"/>